<feature type="non-terminal residue" evidence="2">
    <location>
        <position position="1"/>
    </location>
</feature>
<feature type="compositionally biased region" description="Low complexity" evidence="1">
    <location>
        <begin position="9"/>
        <end position="20"/>
    </location>
</feature>
<dbReference type="EMBL" id="CADCTD010000027">
    <property type="protein sequence ID" value="CAA9227726.1"/>
    <property type="molecule type" value="Genomic_DNA"/>
</dbReference>
<organism evidence="2">
    <name type="scientific">uncultured Craurococcus sp</name>
    <dbReference type="NCBI Taxonomy" id="1135998"/>
    <lineage>
        <taxon>Bacteria</taxon>
        <taxon>Pseudomonadati</taxon>
        <taxon>Pseudomonadota</taxon>
        <taxon>Alphaproteobacteria</taxon>
        <taxon>Acetobacterales</taxon>
        <taxon>Acetobacteraceae</taxon>
        <taxon>Craurococcus</taxon>
        <taxon>environmental samples</taxon>
    </lineage>
</organism>
<reference evidence="2" key="1">
    <citation type="submission" date="2020-02" db="EMBL/GenBank/DDBJ databases">
        <authorList>
            <person name="Meier V. D."/>
        </authorList>
    </citation>
    <scope>NUCLEOTIDE SEQUENCE</scope>
    <source>
        <strain evidence="2">AVDCRST_MAG27</strain>
    </source>
</reference>
<dbReference type="AlphaFoldDB" id="A0A6J4HMJ8"/>
<feature type="region of interest" description="Disordered" evidence="1">
    <location>
        <begin position="66"/>
        <end position="107"/>
    </location>
</feature>
<accession>A0A6J4HMJ8</accession>
<gene>
    <name evidence="2" type="ORF">AVDCRST_MAG27-704</name>
</gene>
<sequence length="107" mass="11409">VPAGPQRDSGLLGAQASGGARLPRHQECPGLPREPHGRALRVRGPRCGRRLVPLPWKWTLGVRCPGPHGAPCRQHQRHAGPRGRAPVRLATGAPARRTSGSERPGPL</sequence>
<evidence type="ECO:0000313" key="2">
    <source>
        <dbReference type="EMBL" id="CAA9227726.1"/>
    </source>
</evidence>
<feature type="non-terminal residue" evidence="2">
    <location>
        <position position="107"/>
    </location>
</feature>
<name>A0A6J4HMJ8_9PROT</name>
<proteinExistence type="predicted"/>
<protein>
    <submittedName>
        <fullName evidence="2">COGs COG3558</fullName>
    </submittedName>
</protein>
<evidence type="ECO:0000256" key="1">
    <source>
        <dbReference type="SAM" id="MobiDB-lite"/>
    </source>
</evidence>
<feature type="region of interest" description="Disordered" evidence="1">
    <location>
        <begin position="1"/>
        <end position="40"/>
    </location>
</feature>